<feature type="compositionally biased region" description="Polar residues" evidence="1">
    <location>
        <begin position="1"/>
        <end position="10"/>
    </location>
</feature>
<evidence type="ECO:0000313" key="3">
    <source>
        <dbReference type="Proteomes" id="UP000237246"/>
    </source>
</evidence>
<organism evidence="2 3">
    <name type="scientific">Bambusicola thoracicus</name>
    <name type="common">Chinese bamboo-partridge</name>
    <name type="synonym">Perdix thoracica</name>
    <dbReference type="NCBI Taxonomy" id="9083"/>
    <lineage>
        <taxon>Eukaryota</taxon>
        <taxon>Metazoa</taxon>
        <taxon>Chordata</taxon>
        <taxon>Craniata</taxon>
        <taxon>Vertebrata</taxon>
        <taxon>Euteleostomi</taxon>
        <taxon>Archelosauria</taxon>
        <taxon>Archosauria</taxon>
        <taxon>Dinosauria</taxon>
        <taxon>Saurischia</taxon>
        <taxon>Theropoda</taxon>
        <taxon>Coelurosauria</taxon>
        <taxon>Aves</taxon>
        <taxon>Neognathae</taxon>
        <taxon>Galloanserae</taxon>
        <taxon>Galliformes</taxon>
        <taxon>Phasianidae</taxon>
        <taxon>Perdicinae</taxon>
        <taxon>Bambusicola</taxon>
    </lineage>
</organism>
<reference evidence="2 3" key="1">
    <citation type="submission" date="2018-01" db="EMBL/GenBank/DDBJ databases">
        <title>Comparison of the Chinese Bamboo Partridge and Red Junglefowl genome sequences highlights the importance of demography in genome evolution.</title>
        <authorList>
            <person name="Tiley G.P."/>
            <person name="Kimball R.T."/>
            <person name="Braun E.L."/>
            <person name="Burleigh J.G."/>
        </authorList>
    </citation>
    <scope>NUCLEOTIDE SEQUENCE [LARGE SCALE GENOMIC DNA]</scope>
    <source>
        <strain evidence="2">RTK389</strain>
        <tissue evidence="2">Blood</tissue>
    </source>
</reference>
<name>A0A2P4T2F1_BAMTH</name>
<proteinExistence type="predicted"/>
<dbReference type="AlphaFoldDB" id="A0A2P4T2F1"/>
<evidence type="ECO:0000313" key="2">
    <source>
        <dbReference type="EMBL" id="POI30547.1"/>
    </source>
</evidence>
<protein>
    <submittedName>
        <fullName evidence="2">Uncharacterized protein</fullName>
    </submittedName>
</protein>
<keyword evidence="3" id="KW-1185">Reference proteome</keyword>
<sequence>MSTALSSCTTLGAEGSHQPTLLARQESDLELQMWALPLQQHQ</sequence>
<dbReference type="EMBL" id="PPHD01011446">
    <property type="protein sequence ID" value="POI30547.1"/>
    <property type="molecule type" value="Genomic_DNA"/>
</dbReference>
<comment type="caution">
    <text evidence="2">The sequence shown here is derived from an EMBL/GenBank/DDBJ whole genome shotgun (WGS) entry which is preliminary data.</text>
</comment>
<feature type="region of interest" description="Disordered" evidence="1">
    <location>
        <begin position="1"/>
        <end position="23"/>
    </location>
</feature>
<gene>
    <name evidence="2" type="ORF">CIB84_005703</name>
</gene>
<evidence type="ECO:0000256" key="1">
    <source>
        <dbReference type="SAM" id="MobiDB-lite"/>
    </source>
</evidence>
<accession>A0A2P4T2F1</accession>
<dbReference type="Proteomes" id="UP000237246">
    <property type="component" value="Unassembled WGS sequence"/>
</dbReference>